<evidence type="ECO:0000256" key="6">
    <source>
        <dbReference type="SAM" id="MobiDB-lite"/>
    </source>
</evidence>
<dbReference type="STRING" id="7719.ENSCINP00000006822"/>
<dbReference type="PROSITE" id="PS51323">
    <property type="entry name" value="IGFBP_N_2"/>
    <property type="match status" value="1"/>
</dbReference>
<dbReference type="PROSITE" id="PS00484">
    <property type="entry name" value="THYROGLOBULIN_1_1"/>
    <property type="match status" value="1"/>
</dbReference>
<reference evidence="9" key="3">
    <citation type="submission" date="2025-09" db="UniProtKB">
        <authorList>
            <consortium name="Ensembl"/>
        </authorList>
    </citation>
    <scope>IDENTIFICATION</scope>
</reference>
<dbReference type="CDD" id="cd00191">
    <property type="entry name" value="TY"/>
    <property type="match status" value="1"/>
</dbReference>
<dbReference type="Pfam" id="PF00086">
    <property type="entry name" value="Thyroglobulin_1"/>
    <property type="match status" value="1"/>
</dbReference>
<comment type="subcellular location">
    <subcellularLocation>
        <location evidence="1">Secreted</location>
    </subcellularLocation>
</comment>
<dbReference type="SUPFAM" id="SSF57184">
    <property type="entry name" value="Growth factor receptor domain"/>
    <property type="match status" value="1"/>
</dbReference>
<dbReference type="Ensembl" id="ENSCINT00000006822.2">
    <property type="protein sequence ID" value="ENSCINP00000006822.2"/>
    <property type="gene ID" value="ENSCING00000003323.3"/>
</dbReference>
<reference evidence="9" key="2">
    <citation type="submission" date="2025-08" db="UniProtKB">
        <authorList>
            <consortium name="Ensembl"/>
        </authorList>
    </citation>
    <scope>IDENTIFICATION</scope>
</reference>
<name>F6SPC1_CIOIN</name>
<dbReference type="Gene3D" id="4.10.800.10">
    <property type="entry name" value="Thyroglobulin type-1"/>
    <property type="match status" value="1"/>
</dbReference>
<evidence type="ECO:0000313" key="9">
    <source>
        <dbReference type="Ensembl" id="ENSCINP00000006822.2"/>
    </source>
</evidence>
<feature type="region of interest" description="Disordered" evidence="6">
    <location>
        <begin position="148"/>
        <end position="183"/>
    </location>
</feature>
<evidence type="ECO:0000259" key="8">
    <source>
        <dbReference type="PROSITE" id="PS51323"/>
    </source>
</evidence>
<evidence type="ECO:0000259" key="7">
    <source>
        <dbReference type="PROSITE" id="PS51162"/>
    </source>
</evidence>
<keyword evidence="4" id="KW-0340">Growth factor binding</keyword>
<organism evidence="9 10">
    <name type="scientific">Ciona intestinalis</name>
    <name type="common">Transparent sea squirt</name>
    <name type="synonym">Ascidia intestinalis</name>
    <dbReference type="NCBI Taxonomy" id="7719"/>
    <lineage>
        <taxon>Eukaryota</taxon>
        <taxon>Metazoa</taxon>
        <taxon>Chordata</taxon>
        <taxon>Tunicata</taxon>
        <taxon>Ascidiacea</taxon>
        <taxon>Phlebobranchia</taxon>
        <taxon>Cionidae</taxon>
        <taxon>Ciona</taxon>
    </lineage>
</organism>
<dbReference type="GO" id="GO:0005520">
    <property type="term" value="F:insulin-like growth factor binding"/>
    <property type="evidence" value="ECO:0007669"/>
    <property type="project" value="InterPro"/>
</dbReference>
<evidence type="ECO:0000256" key="2">
    <source>
        <dbReference type="ARBA" id="ARBA00022525"/>
    </source>
</evidence>
<feature type="domain" description="Thyroglobulin type-1" evidence="7">
    <location>
        <begin position="181"/>
        <end position="250"/>
    </location>
</feature>
<reference evidence="10" key="1">
    <citation type="journal article" date="2002" name="Science">
        <title>The draft genome of Ciona intestinalis: insights into chordate and vertebrate origins.</title>
        <authorList>
            <person name="Dehal P."/>
            <person name="Satou Y."/>
            <person name="Campbell R.K."/>
            <person name="Chapman J."/>
            <person name="Degnan B."/>
            <person name="De Tomaso A."/>
            <person name="Davidson B."/>
            <person name="Di Gregorio A."/>
            <person name="Gelpke M."/>
            <person name="Goodstein D.M."/>
            <person name="Harafuji N."/>
            <person name="Hastings K.E."/>
            <person name="Ho I."/>
            <person name="Hotta K."/>
            <person name="Huang W."/>
            <person name="Kawashima T."/>
            <person name="Lemaire P."/>
            <person name="Martinez D."/>
            <person name="Meinertzhagen I.A."/>
            <person name="Necula S."/>
            <person name="Nonaka M."/>
            <person name="Putnam N."/>
            <person name="Rash S."/>
            <person name="Saiga H."/>
            <person name="Satake M."/>
            <person name="Terry A."/>
            <person name="Yamada L."/>
            <person name="Wang H.G."/>
            <person name="Awazu S."/>
            <person name="Azumi K."/>
            <person name="Boore J."/>
            <person name="Branno M."/>
            <person name="Chin-Bow S."/>
            <person name="DeSantis R."/>
            <person name="Doyle S."/>
            <person name="Francino P."/>
            <person name="Keys D.N."/>
            <person name="Haga S."/>
            <person name="Hayashi H."/>
            <person name="Hino K."/>
            <person name="Imai K.S."/>
            <person name="Inaba K."/>
            <person name="Kano S."/>
            <person name="Kobayashi K."/>
            <person name="Kobayashi M."/>
            <person name="Lee B.I."/>
            <person name="Makabe K.W."/>
            <person name="Manohar C."/>
            <person name="Matassi G."/>
            <person name="Medina M."/>
            <person name="Mochizuki Y."/>
            <person name="Mount S."/>
            <person name="Morishita T."/>
            <person name="Miura S."/>
            <person name="Nakayama A."/>
            <person name="Nishizaka S."/>
            <person name="Nomoto H."/>
            <person name="Ohta F."/>
            <person name="Oishi K."/>
            <person name="Rigoutsos I."/>
            <person name="Sano M."/>
            <person name="Sasaki A."/>
            <person name="Sasakura Y."/>
            <person name="Shoguchi E."/>
            <person name="Shin-i T."/>
            <person name="Spagnuolo A."/>
            <person name="Stainier D."/>
            <person name="Suzuki M.M."/>
            <person name="Tassy O."/>
            <person name="Takatori N."/>
            <person name="Tokuoka M."/>
            <person name="Yagi K."/>
            <person name="Yoshizaki F."/>
            <person name="Wada S."/>
            <person name="Zhang C."/>
            <person name="Hyatt P.D."/>
            <person name="Larimer F."/>
            <person name="Detter C."/>
            <person name="Doggett N."/>
            <person name="Glavina T."/>
            <person name="Hawkins T."/>
            <person name="Richardson P."/>
            <person name="Lucas S."/>
            <person name="Kohara Y."/>
            <person name="Levine M."/>
            <person name="Satoh N."/>
            <person name="Rokhsar D.S."/>
        </authorList>
    </citation>
    <scope>NUCLEOTIDE SEQUENCE [LARGE SCALE GENOMIC DNA]</scope>
</reference>
<dbReference type="SUPFAM" id="SSF57610">
    <property type="entry name" value="Thyroglobulin type-1 domain"/>
    <property type="match status" value="1"/>
</dbReference>
<dbReference type="HOGENOM" id="CLU_1111067_0_0_1"/>
<proteinExistence type="predicted"/>
<evidence type="ECO:0000256" key="5">
    <source>
        <dbReference type="PROSITE-ProRule" id="PRU00500"/>
    </source>
</evidence>
<dbReference type="Proteomes" id="UP000008144">
    <property type="component" value="Unassembled WGS sequence"/>
</dbReference>
<dbReference type="Gene3D" id="4.10.40.20">
    <property type="match status" value="1"/>
</dbReference>
<evidence type="ECO:0000313" key="10">
    <source>
        <dbReference type="Proteomes" id="UP000008144"/>
    </source>
</evidence>
<dbReference type="PANTHER" id="PTHR11551:SF13">
    <property type="entry name" value="INSULIN-LIKE GROWTH FACTOR-BINDING PROTEIN 2"/>
    <property type="match status" value="1"/>
</dbReference>
<dbReference type="GeneTree" id="ENSGT00940000171447"/>
<dbReference type="InterPro" id="IPR022321">
    <property type="entry name" value="IGFBP_1-6_chordata"/>
</dbReference>
<accession>F6SPC1</accession>
<dbReference type="InterPro" id="IPR009030">
    <property type="entry name" value="Growth_fac_rcpt_cys_sf"/>
</dbReference>
<dbReference type="PROSITE" id="PS51162">
    <property type="entry name" value="THYROGLOBULIN_1_2"/>
    <property type="match status" value="1"/>
</dbReference>
<feature type="domain" description="IGFBP N-terminal" evidence="8">
    <location>
        <begin position="51"/>
        <end position="132"/>
    </location>
</feature>
<dbReference type="InterPro" id="IPR000867">
    <property type="entry name" value="IGFBP-like"/>
</dbReference>
<keyword evidence="10" id="KW-1185">Reference proteome</keyword>
<evidence type="ECO:0008006" key="11">
    <source>
        <dbReference type="Google" id="ProtNLM"/>
    </source>
</evidence>
<dbReference type="Pfam" id="PF00219">
    <property type="entry name" value="IGFBP"/>
    <property type="match status" value="1"/>
</dbReference>
<dbReference type="GO" id="GO:0005576">
    <property type="term" value="C:extracellular region"/>
    <property type="evidence" value="ECO:0007669"/>
    <property type="project" value="UniProtKB-SubCell"/>
</dbReference>
<evidence type="ECO:0000256" key="1">
    <source>
        <dbReference type="ARBA" id="ARBA00004613"/>
    </source>
</evidence>
<comment type="caution">
    <text evidence="5">Lacks conserved residue(s) required for the propagation of feature annotation.</text>
</comment>
<evidence type="ECO:0000256" key="3">
    <source>
        <dbReference type="ARBA" id="ARBA00023157"/>
    </source>
</evidence>
<feature type="disulfide bond" evidence="5">
    <location>
        <begin position="230"/>
        <end position="250"/>
    </location>
</feature>
<accession>A0A1W2W2S3</accession>
<keyword evidence="3 5" id="KW-1015">Disulfide bond</keyword>
<protein>
    <recommendedName>
        <fullName evidence="11">IGFBP N-terminal domain-containing protein</fullName>
    </recommendedName>
</protein>
<dbReference type="InterPro" id="IPR036857">
    <property type="entry name" value="Thyroglobulin_1_sf"/>
</dbReference>
<dbReference type="PANTHER" id="PTHR11551">
    <property type="entry name" value="INSULIN-LIKE GROWTH FACTOR BINDING PROTEIN"/>
    <property type="match status" value="1"/>
</dbReference>
<dbReference type="SMART" id="SM00211">
    <property type="entry name" value="TY"/>
    <property type="match status" value="1"/>
</dbReference>
<dbReference type="InParanoid" id="F6SPC1"/>
<dbReference type="SMART" id="SM00121">
    <property type="entry name" value="IB"/>
    <property type="match status" value="1"/>
</dbReference>
<dbReference type="AlphaFoldDB" id="F6SPC1"/>
<dbReference type="InterPro" id="IPR000716">
    <property type="entry name" value="Thyroglobulin_1"/>
</dbReference>
<keyword evidence="2" id="KW-0964">Secreted</keyword>
<evidence type="ECO:0000256" key="4">
    <source>
        <dbReference type="ARBA" id="ARBA00023183"/>
    </source>
</evidence>
<sequence length="250" mass="27938">MAWIQYPRRVLERKKDIFRKKSNNTMKFLFSLVSVLLFANGICIITSQAFDTQKCHPCTAEDLNSCPVLEESATCELVVEPNCGCCMMCAKLEGQSCGVAEGYCADGLLCGPADFDNYDAYGYLQNFVCMTEAAFDRVYDAVVNNPLIPESPTQGEEDSIHVSTPPPAPESTTIPDEPQDEGPCQRHWDMVISKTFFDRHEWVPECTLHGYYSPLQCEVAFGLVRGRCWCVDRLGNAVSDYMADDAMARC</sequence>
<dbReference type="OMA" id="TKMKTNQ"/>
<dbReference type="PRINTS" id="PR01976">
    <property type="entry name" value="IGFBPFAMILY"/>
</dbReference>